<comment type="caution">
    <text evidence="2">The sequence shown here is derived from an EMBL/GenBank/DDBJ whole genome shotgun (WGS) entry which is preliminary data.</text>
</comment>
<evidence type="ECO:0000313" key="3">
    <source>
        <dbReference type="Proteomes" id="UP001498398"/>
    </source>
</evidence>
<feature type="region of interest" description="Disordered" evidence="1">
    <location>
        <begin position="1"/>
        <end position="29"/>
    </location>
</feature>
<proteinExistence type="predicted"/>
<protein>
    <submittedName>
        <fullName evidence="2">Uncharacterized protein</fullName>
    </submittedName>
</protein>
<feature type="compositionally biased region" description="Low complexity" evidence="1">
    <location>
        <begin position="78"/>
        <end position="102"/>
    </location>
</feature>
<evidence type="ECO:0000313" key="2">
    <source>
        <dbReference type="EMBL" id="KAK7444775.1"/>
    </source>
</evidence>
<name>A0ABR1J0Z1_9AGAR</name>
<reference evidence="2 3" key="1">
    <citation type="submission" date="2024-01" db="EMBL/GenBank/DDBJ databases">
        <title>A draft genome for the cacao thread blight pathogen Marasmiellus scandens.</title>
        <authorList>
            <person name="Baruah I.K."/>
            <person name="Leung J."/>
            <person name="Bukari Y."/>
            <person name="Amoako-Attah I."/>
            <person name="Meinhardt L.W."/>
            <person name="Bailey B.A."/>
            <person name="Cohen S.P."/>
        </authorList>
    </citation>
    <scope>NUCLEOTIDE SEQUENCE [LARGE SCALE GENOMIC DNA]</scope>
    <source>
        <strain evidence="2 3">GH-19</strain>
    </source>
</reference>
<dbReference type="EMBL" id="JBANRG010000049">
    <property type="protein sequence ID" value="KAK7444775.1"/>
    <property type="molecule type" value="Genomic_DNA"/>
</dbReference>
<accession>A0ABR1J0Z1</accession>
<gene>
    <name evidence="2" type="ORF">VKT23_015092</name>
</gene>
<organism evidence="2 3">
    <name type="scientific">Marasmiellus scandens</name>
    <dbReference type="NCBI Taxonomy" id="2682957"/>
    <lineage>
        <taxon>Eukaryota</taxon>
        <taxon>Fungi</taxon>
        <taxon>Dikarya</taxon>
        <taxon>Basidiomycota</taxon>
        <taxon>Agaricomycotina</taxon>
        <taxon>Agaricomycetes</taxon>
        <taxon>Agaricomycetidae</taxon>
        <taxon>Agaricales</taxon>
        <taxon>Marasmiineae</taxon>
        <taxon>Omphalotaceae</taxon>
        <taxon>Marasmiellus</taxon>
    </lineage>
</organism>
<feature type="region of interest" description="Disordered" evidence="1">
    <location>
        <begin position="56"/>
        <end position="120"/>
    </location>
</feature>
<sequence length="120" mass="13303">MCPQECRHGSNPLLGHLQEVGQGPDSDTVQTEIPYFTKKRFPNWWPITEALKQYLRNTRKNTKRKKEERIAKRKAAKEAGNSSNGDDTTGSGTTSNRNGNSSVGADSDGDNEMCSNTDNE</sequence>
<evidence type="ECO:0000256" key="1">
    <source>
        <dbReference type="SAM" id="MobiDB-lite"/>
    </source>
</evidence>
<dbReference type="Proteomes" id="UP001498398">
    <property type="component" value="Unassembled WGS sequence"/>
</dbReference>
<keyword evidence="3" id="KW-1185">Reference proteome</keyword>